<gene>
    <name evidence="2" type="ORF">CBR_g34405</name>
</gene>
<feature type="region of interest" description="Disordered" evidence="1">
    <location>
        <begin position="171"/>
        <end position="227"/>
    </location>
</feature>
<feature type="compositionally biased region" description="Basic and acidic residues" evidence="1">
    <location>
        <begin position="298"/>
        <end position="307"/>
    </location>
</feature>
<name>A0A388LIG8_CHABU</name>
<feature type="compositionally biased region" description="Acidic residues" evidence="1">
    <location>
        <begin position="24"/>
        <end position="41"/>
    </location>
</feature>
<feature type="compositionally biased region" description="Basic and acidic residues" evidence="1">
    <location>
        <begin position="42"/>
        <end position="56"/>
    </location>
</feature>
<dbReference type="AlphaFoldDB" id="A0A388LIG8"/>
<dbReference type="Gramene" id="GBG82124">
    <property type="protein sequence ID" value="GBG82124"/>
    <property type="gene ID" value="CBR_g34405"/>
</dbReference>
<organism evidence="2 3">
    <name type="scientific">Chara braunii</name>
    <name type="common">Braun's stonewort</name>
    <dbReference type="NCBI Taxonomy" id="69332"/>
    <lineage>
        <taxon>Eukaryota</taxon>
        <taxon>Viridiplantae</taxon>
        <taxon>Streptophyta</taxon>
        <taxon>Charophyceae</taxon>
        <taxon>Charales</taxon>
        <taxon>Characeae</taxon>
        <taxon>Chara</taxon>
    </lineage>
</organism>
<evidence type="ECO:0000313" key="3">
    <source>
        <dbReference type="Proteomes" id="UP000265515"/>
    </source>
</evidence>
<protein>
    <submittedName>
        <fullName evidence="2">Uncharacterized protein</fullName>
    </submittedName>
</protein>
<dbReference type="Proteomes" id="UP000265515">
    <property type="component" value="Unassembled WGS sequence"/>
</dbReference>
<sequence>MDEGWPVHSRAPSPAGLQGPSFGGEEDDFVGDDEVEGDGGDVDGRNSDNAQEERDNATVGQRDGGENEAGPQTSKRANKRGGKDAAVKARSKTSPGPRTTPLWPTPMGSIGLSGARTECFGKPSYWDMTLEERKAEQVPLGFEKAMWEAMEWKLNRTSIKCDKMLASENLRANAGGNSSSGGPPQPSSGRSASDGKATEDSDHAAKTRRTNTGKARMDDTISGGTALGRAMEDATRSYGEGLDKAAATLARATSEAGSAIAAKIGDVAHAMRGGNTVLEMLVGVLARRGGGGNSAAYDRGDTDPSSR</sequence>
<evidence type="ECO:0000313" key="2">
    <source>
        <dbReference type="EMBL" id="GBG82124.1"/>
    </source>
</evidence>
<proteinExistence type="predicted"/>
<keyword evidence="3" id="KW-1185">Reference proteome</keyword>
<feature type="region of interest" description="Disordered" evidence="1">
    <location>
        <begin position="288"/>
        <end position="307"/>
    </location>
</feature>
<accession>A0A388LIG8</accession>
<comment type="caution">
    <text evidence="2">The sequence shown here is derived from an EMBL/GenBank/DDBJ whole genome shotgun (WGS) entry which is preliminary data.</text>
</comment>
<feature type="compositionally biased region" description="Basic and acidic residues" evidence="1">
    <location>
        <begin position="196"/>
        <end position="205"/>
    </location>
</feature>
<reference evidence="2 3" key="1">
    <citation type="journal article" date="2018" name="Cell">
        <title>The Chara Genome: Secondary Complexity and Implications for Plant Terrestrialization.</title>
        <authorList>
            <person name="Nishiyama T."/>
            <person name="Sakayama H."/>
            <person name="Vries J.D."/>
            <person name="Buschmann H."/>
            <person name="Saint-Marcoux D."/>
            <person name="Ullrich K.K."/>
            <person name="Haas F.B."/>
            <person name="Vanderstraeten L."/>
            <person name="Becker D."/>
            <person name="Lang D."/>
            <person name="Vosolsobe S."/>
            <person name="Rombauts S."/>
            <person name="Wilhelmsson P.K.I."/>
            <person name="Janitza P."/>
            <person name="Kern R."/>
            <person name="Heyl A."/>
            <person name="Rumpler F."/>
            <person name="Villalobos L.I.A.C."/>
            <person name="Clay J.M."/>
            <person name="Skokan R."/>
            <person name="Toyoda A."/>
            <person name="Suzuki Y."/>
            <person name="Kagoshima H."/>
            <person name="Schijlen E."/>
            <person name="Tajeshwar N."/>
            <person name="Catarino B."/>
            <person name="Hetherington A.J."/>
            <person name="Saltykova A."/>
            <person name="Bonnot C."/>
            <person name="Breuninger H."/>
            <person name="Symeonidi A."/>
            <person name="Radhakrishnan G.V."/>
            <person name="Van Nieuwerburgh F."/>
            <person name="Deforce D."/>
            <person name="Chang C."/>
            <person name="Karol K.G."/>
            <person name="Hedrich R."/>
            <person name="Ulvskov P."/>
            <person name="Glockner G."/>
            <person name="Delwiche C.F."/>
            <person name="Petrasek J."/>
            <person name="Van de Peer Y."/>
            <person name="Friml J."/>
            <person name="Beilby M."/>
            <person name="Dolan L."/>
            <person name="Kohara Y."/>
            <person name="Sugano S."/>
            <person name="Fujiyama A."/>
            <person name="Delaux P.-M."/>
            <person name="Quint M."/>
            <person name="TheiBen G."/>
            <person name="Hagemann M."/>
            <person name="Harholt J."/>
            <person name="Dunand C."/>
            <person name="Zachgo S."/>
            <person name="Langdale J."/>
            <person name="Maumus F."/>
            <person name="Straeten D.V.D."/>
            <person name="Gould S.B."/>
            <person name="Rensing S.A."/>
        </authorList>
    </citation>
    <scope>NUCLEOTIDE SEQUENCE [LARGE SCALE GENOMIC DNA]</scope>
    <source>
        <strain evidence="2 3">S276</strain>
    </source>
</reference>
<feature type="region of interest" description="Disordered" evidence="1">
    <location>
        <begin position="1"/>
        <end position="110"/>
    </location>
</feature>
<dbReference type="EMBL" id="BFEA01000397">
    <property type="protein sequence ID" value="GBG82124.1"/>
    <property type="molecule type" value="Genomic_DNA"/>
</dbReference>
<evidence type="ECO:0000256" key="1">
    <source>
        <dbReference type="SAM" id="MobiDB-lite"/>
    </source>
</evidence>
<feature type="compositionally biased region" description="Low complexity" evidence="1">
    <location>
        <begin position="171"/>
        <end position="192"/>
    </location>
</feature>